<evidence type="ECO:0000256" key="2">
    <source>
        <dbReference type="ARBA" id="ARBA00008711"/>
    </source>
</evidence>
<comment type="catalytic activity">
    <reaction evidence="1">
        <text>a 4-O-methyl-thymidine in DNA + L-cysteinyl-[protein] = a thymidine in DNA + S-methyl-L-cysteinyl-[protein]</text>
        <dbReference type="Rhea" id="RHEA:53428"/>
        <dbReference type="Rhea" id="RHEA-COMP:10131"/>
        <dbReference type="Rhea" id="RHEA-COMP:10132"/>
        <dbReference type="Rhea" id="RHEA-COMP:13555"/>
        <dbReference type="Rhea" id="RHEA-COMP:13556"/>
        <dbReference type="ChEBI" id="CHEBI:29950"/>
        <dbReference type="ChEBI" id="CHEBI:82612"/>
        <dbReference type="ChEBI" id="CHEBI:137386"/>
        <dbReference type="ChEBI" id="CHEBI:137387"/>
        <dbReference type="EC" id="2.1.1.63"/>
    </reaction>
</comment>
<dbReference type="FunFam" id="1.10.10.10:FF:000214">
    <property type="entry name" value="Methylated-DNA--protein-cysteine methyltransferase"/>
    <property type="match status" value="1"/>
</dbReference>
<dbReference type="InterPro" id="IPR004026">
    <property type="entry name" value="Ada_DNA_repair_Zn-bd"/>
</dbReference>
<dbReference type="Gene3D" id="1.10.10.10">
    <property type="entry name" value="Winged helix-like DNA-binding domain superfamily/Winged helix DNA-binding domain"/>
    <property type="match status" value="1"/>
</dbReference>
<comment type="caution">
    <text evidence="11">The sequence shown here is derived from an EMBL/GenBank/DDBJ whole genome shotgun (WGS) entry which is preliminary data.</text>
</comment>
<dbReference type="NCBIfam" id="TIGR00589">
    <property type="entry name" value="ogt"/>
    <property type="match status" value="1"/>
</dbReference>
<feature type="domain" description="HTH araC/xylS-type" evidence="10">
    <location>
        <begin position="76"/>
        <end position="152"/>
    </location>
</feature>
<evidence type="ECO:0000256" key="9">
    <source>
        <dbReference type="ARBA" id="ARBA00049348"/>
    </source>
</evidence>
<comment type="catalytic activity">
    <reaction evidence="9">
        <text>a 6-O-methyl-2'-deoxyguanosine in DNA + L-cysteinyl-[protein] = S-methyl-L-cysteinyl-[protein] + a 2'-deoxyguanosine in DNA</text>
        <dbReference type="Rhea" id="RHEA:24000"/>
        <dbReference type="Rhea" id="RHEA-COMP:10131"/>
        <dbReference type="Rhea" id="RHEA-COMP:10132"/>
        <dbReference type="Rhea" id="RHEA-COMP:11367"/>
        <dbReference type="Rhea" id="RHEA-COMP:11368"/>
        <dbReference type="ChEBI" id="CHEBI:29950"/>
        <dbReference type="ChEBI" id="CHEBI:82612"/>
        <dbReference type="ChEBI" id="CHEBI:85445"/>
        <dbReference type="ChEBI" id="CHEBI:85448"/>
        <dbReference type="EC" id="2.1.1.63"/>
    </reaction>
</comment>
<organism evidence="11 12">
    <name type="scientific">Elongatibacter sediminis</name>
    <dbReference type="NCBI Taxonomy" id="3119006"/>
    <lineage>
        <taxon>Bacteria</taxon>
        <taxon>Pseudomonadati</taxon>
        <taxon>Pseudomonadota</taxon>
        <taxon>Gammaproteobacteria</taxon>
        <taxon>Chromatiales</taxon>
        <taxon>Wenzhouxiangellaceae</taxon>
        <taxon>Elongatibacter</taxon>
    </lineage>
</organism>
<dbReference type="GO" id="GO:0003908">
    <property type="term" value="F:methylated-DNA-[protein]-cysteine S-methyltransferase activity"/>
    <property type="evidence" value="ECO:0007669"/>
    <property type="project" value="UniProtKB-EC"/>
</dbReference>
<evidence type="ECO:0000256" key="6">
    <source>
        <dbReference type="ARBA" id="ARBA00022763"/>
    </source>
</evidence>
<evidence type="ECO:0000256" key="8">
    <source>
        <dbReference type="ARBA" id="ARBA00023204"/>
    </source>
</evidence>
<sequence>MASSTTGVFCRPPCDCANPPVGRVFEHASEALTAGFRPCRSCRPLHNREPDPDWYQPLLCEIEADPARRWHDPDLERLGLDSGTVRRWFVENHGVTFHAYCRLWRMGELLRRIQQGAAAEPVIAELGYESESDFREAFALAFGHPPSAVDRESCIWLGRLRTPLGSMLAGAADAGLFLLEFADRGLTDTRLKQLRHELGRVCLPGAHPLIPRIQQEIDAYFEDGLRSFTAPVRISGTAFQEQVWHALQTIPYGQTRSYSDIAHQVGHDDAGRAVGRATGDNRIALVLPCHRVVGSGGELVGYGGGLGRKRYLLALEQSEAFSLSRV</sequence>
<dbReference type="AlphaFoldDB" id="A0AAW9RNR1"/>
<dbReference type="InterPro" id="IPR036217">
    <property type="entry name" value="MethylDNA_cys_MeTrfase_DNAb"/>
</dbReference>
<dbReference type="SUPFAM" id="SSF57884">
    <property type="entry name" value="Ada DNA repair protein, N-terminal domain (N-Ada 10)"/>
    <property type="match status" value="1"/>
</dbReference>
<evidence type="ECO:0000256" key="5">
    <source>
        <dbReference type="ARBA" id="ARBA00022679"/>
    </source>
</evidence>
<proteinExistence type="inferred from homology"/>
<evidence type="ECO:0000256" key="4">
    <source>
        <dbReference type="ARBA" id="ARBA00022603"/>
    </source>
</evidence>
<evidence type="ECO:0000259" key="10">
    <source>
        <dbReference type="PROSITE" id="PS01124"/>
    </source>
</evidence>
<dbReference type="PANTHER" id="PTHR10815:SF5">
    <property type="entry name" value="METHYLATED-DNA--PROTEIN-CYSTEINE METHYLTRANSFERASE"/>
    <property type="match status" value="1"/>
</dbReference>
<dbReference type="GO" id="GO:0003700">
    <property type="term" value="F:DNA-binding transcription factor activity"/>
    <property type="evidence" value="ECO:0007669"/>
    <property type="project" value="InterPro"/>
</dbReference>
<dbReference type="RefSeq" id="WP_354696487.1">
    <property type="nucleotide sequence ID" value="NZ_JAZHOG010000011.1"/>
</dbReference>
<keyword evidence="5 11" id="KW-0808">Transferase</keyword>
<dbReference type="Pfam" id="PF01035">
    <property type="entry name" value="DNA_binding_1"/>
    <property type="match status" value="1"/>
</dbReference>
<keyword evidence="4 11" id="KW-0489">Methyltransferase</keyword>
<evidence type="ECO:0000313" key="11">
    <source>
        <dbReference type="EMBL" id="MEJ8569166.1"/>
    </source>
</evidence>
<dbReference type="Gene3D" id="1.10.10.60">
    <property type="entry name" value="Homeodomain-like"/>
    <property type="match status" value="1"/>
</dbReference>
<dbReference type="InterPro" id="IPR018060">
    <property type="entry name" value="HTH_AraC"/>
</dbReference>
<evidence type="ECO:0000313" key="12">
    <source>
        <dbReference type="Proteomes" id="UP001359886"/>
    </source>
</evidence>
<dbReference type="SUPFAM" id="SSF53155">
    <property type="entry name" value="Methylated DNA-protein cysteine methyltransferase domain"/>
    <property type="match status" value="1"/>
</dbReference>
<dbReference type="Gene3D" id="3.40.10.10">
    <property type="entry name" value="DNA Methylphosphotriester Repair Domain"/>
    <property type="match status" value="1"/>
</dbReference>
<comment type="similarity">
    <text evidence="2">Belongs to the MGMT family.</text>
</comment>
<gene>
    <name evidence="11" type="ORF">V3330_16160</name>
</gene>
<dbReference type="PROSITE" id="PS00374">
    <property type="entry name" value="MGMT"/>
    <property type="match status" value="1"/>
</dbReference>
<dbReference type="PANTHER" id="PTHR10815">
    <property type="entry name" value="METHYLATED-DNA--PROTEIN-CYSTEINE METHYLTRANSFERASE"/>
    <property type="match status" value="1"/>
</dbReference>
<dbReference type="Pfam" id="PF12833">
    <property type="entry name" value="HTH_18"/>
    <property type="match status" value="1"/>
</dbReference>
<dbReference type="SUPFAM" id="SSF46767">
    <property type="entry name" value="Methylated DNA-protein cysteine methyltransferase, C-terminal domain"/>
    <property type="match status" value="1"/>
</dbReference>
<keyword evidence="8" id="KW-0234">DNA repair</keyword>
<dbReference type="GO" id="GO:0008270">
    <property type="term" value="F:zinc ion binding"/>
    <property type="evidence" value="ECO:0007669"/>
    <property type="project" value="InterPro"/>
</dbReference>
<evidence type="ECO:0000256" key="7">
    <source>
        <dbReference type="ARBA" id="ARBA00023159"/>
    </source>
</evidence>
<name>A0AAW9RNR1_9GAMM</name>
<reference evidence="11 12" key="1">
    <citation type="submission" date="2024-02" db="EMBL/GenBank/DDBJ databases">
        <title>A novel Wenzhouxiangellaceae bacterium, isolated from coastal sediments.</title>
        <authorList>
            <person name="Du Z.-J."/>
            <person name="Ye Y.-Q."/>
            <person name="Zhang X.-Y."/>
        </authorList>
    </citation>
    <scope>NUCLEOTIDE SEQUENCE [LARGE SCALE GENOMIC DNA]</scope>
    <source>
        <strain evidence="11 12">CH-27</strain>
    </source>
</reference>
<evidence type="ECO:0000256" key="1">
    <source>
        <dbReference type="ARBA" id="ARBA00001286"/>
    </source>
</evidence>
<dbReference type="GO" id="GO:0043565">
    <property type="term" value="F:sequence-specific DNA binding"/>
    <property type="evidence" value="ECO:0007669"/>
    <property type="project" value="InterPro"/>
</dbReference>
<dbReference type="InterPro" id="IPR001497">
    <property type="entry name" value="MethylDNA_cys_MeTrfase_AS"/>
</dbReference>
<dbReference type="GO" id="GO:0006281">
    <property type="term" value="P:DNA repair"/>
    <property type="evidence" value="ECO:0007669"/>
    <property type="project" value="UniProtKB-KW"/>
</dbReference>
<evidence type="ECO:0000256" key="3">
    <source>
        <dbReference type="ARBA" id="ARBA00011918"/>
    </source>
</evidence>
<dbReference type="EMBL" id="JAZHOG010000011">
    <property type="protein sequence ID" value="MEJ8569166.1"/>
    <property type="molecule type" value="Genomic_DNA"/>
</dbReference>
<dbReference type="InterPro" id="IPR036388">
    <property type="entry name" value="WH-like_DNA-bd_sf"/>
</dbReference>
<dbReference type="InterPro" id="IPR035451">
    <property type="entry name" value="Ada-like_dom_sf"/>
</dbReference>
<dbReference type="InterPro" id="IPR036631">
    <property type="entry name" value="MGMT_N_sf"/>
</dbReference>
<keyword evidence="12" id="KW-1185">Reference proteome</keyword>
<dbReference type="CDD" id="cd06445">
    <property type="entry name" value="ATase"/>
    <property type="match status" value="1"/>
</dbReference>
<protein>
    <recommendedName>
        <fullName evidence="3">methylated-DNA--[protein]-cysteine S-methyltransferase</fullName>
        <ecNumber evidence="3">2.1.1.63</ecNumber>
    </recommendedName>
</protein>
<accession>A0AAW9RNR1</accession>
<keyword evidence="6" id="KW-0227">DNA damage</keyword>
<dbReference type="GO" id="GO:0032259">
    <property type="term" value="P:methylation"/>
    <property type="evidence" value="ECO:0007669"/>
    <property type="project" value="UniProtKB-KW"/>
</dbReference>
<keyword evidence="7" id="KW-0010">Activator</keyword>
<dbReference type="EC" id="2.1.1.63" evidence="3"/>
<dbReference type="Pfam" id="PF02805">
    <property type="entry name" value="Ada_Zn_binding"/>
    <property type="match status" value="1"/>
</dbReference>
<dbReference type="PROSITE" id="PS01124">
    <property type="entry name" value="HTH_ARAC_FAMILY_2"/>
    <property type="match status" value="1"/>
</dbReference>
<dbReference type="Proteomes" id="UP001359886">
    <property type="component" value="Unassembled WGS sequence"/>
</dbReference>
<dbReference type="Gene3D" id="3.30.160.70">
    <property type="entry name" value="Methylated DNA-protein cysteine methyltransferase domain"/>
    <property type="match status" value="1"/>
</dbReference>
<dbReference type="InterPro" id="IPR014048">
    <property type="entry name" value="MethylDNA_cys_MeTrfase_DNA-bd"/>
</dbReference>